<evidence type="ECO:0000313" key="5">
    <source>
        <dbReference type="Proteomes" id="UP000324222"/>
    </source>
</evidence>
<keyword evidence="5" id="KW-1185">Reference proteome</keyword>
<proteinExistence type="predicted"/>
<keyword evidence="2" id="KW-0325">Glycoprotein</keyword>
<organism evidence="4 5">
    <name type="scientific">Portunus trituberculatus</name>
    <name type="common">Swimming crab</name>
    <name type="synonym">Neptunus trituberculatus</name>
    <dbReference type="NCBI Taxonomy" id="210409"/>
    <lineage>
        <taxon>Eukaryota</taxon>
        <taxon>Metazoa</taxon>
        <taxon>Ecdysozoa</taxon>
        <taxon>Arthropoda</taxon>
        <taxon>Crustacea</taxon>
        <taxon>Multicrustacea</taxon>
        <taxon>Malacostraca</taxon>
        <taxon>Eumalacostraca</taxon>
        <taxon>Eucarida</taxon>
        <taxon>Decapoda</taxon>
        <taxon>Pleocyemata</taxon>
        <taxon>Brachyura</taxon>
        <taxon>Eubrachyura</taxon>
        <taxon>Portunoidea</taxon>
        <taxon>Portunidae</taxon>
        <taxon>Portuninae</taxon>
        <taxon>Portunus</taxon>
    </lineage>
</organism>
<evidence type="ECO:0000313" key="4">
    <source>
        <dbReference type="EMBL" id="MPC59416.1"/>
    </source>
</evidence>
<keyword evidence="1" id="KW-0378">Hydrolase</keyword>
<dbReference type="PANTHER" id="PTHR10340">
    <property type="entry name" value="SPHINGOMYELIN PHOSPHODIESTERASE"/>
    <property type="match status" value="1"/>
</dbReference>
<evidence type="ECO:0000256" key="1">
    <source>
        <dbReference type="ARBA" id="ARBA00022801"/>
    </source>
</evidence>
<dbReference type="Proteomes" id="UP000324222">
    <property type="component" value="Unassembled WGS sequence"/>
</dbReference>
<dbReference type="AlphaFoldDB" id="A0A5B7GPF7"/>
<evidence type="ECO:0000259" key="3">
    <source>
        <dbReference type="Pfam" id="PF19272"/>
    </source>
</evidence>
<dbReference type="InterPro" id="IPR045473">
    <property type="entry name" value="ASM_C"/>
</dbReference>
<reference evidence="4 5" key="1">
    <citation type="submission" date="2019-05" db="EMBL/GenBank/DDBJ databases">
        <title>Another draft genome of Portunus trituberculatus and its Hox gene families provides insights of decapod evolution.</title>
        <authorList>
            <person name="Jeong J.-H."/>
            <person name="Song I."/>
            <person name="Kim S."/>
            <person name="Choi T."/>
            <person name="Kim D."/>
            <person name="Ryu S."/>
            <person name="Kim W."/>
        </authorList>
    </citation>
    <scope>NUCLEOTIDE SEQUENCE [LARGE SCALE GENOMIC DNA]</scope>
    <source>
        <tissue evidence="4">Muscle</tissue>
    </source>
</reference>
<accession>A0A5B7GPF7</accession>
<dbReference type="PANTHER" id="PTHR10340:SF57">
    <property type="entry name" value="METALLOPHOS DOMAIN-CONTAINING PROTEIN"/>
    <property type="match status" value="1"/>
</dbReference>
<comment type="caution">
    <text evidence="4">The sequence shown here is derived from an EMBL/GenBank/DDBJ whole genome shotgun (WGS) entry which is preliminary data.</text>
</comment>
<sequence>MVYNDVLSSTIFVCAGTTGTYHHPAFKVFEVDGGHEDATWVILDATAYSTNLTEANVEGGFPVYTVRYNAQDSYDVKSLTPTSMHELVLNMVTEEGLYDQHYWYVFVIP</sequence>
<protein>
    <submittedName>
        <fullName evidence="4">Sphingomyelin phosphodiesterase</fullName>
    </submittedName>
</protein>
<dbReference type="Pfam" id="PF19272">
    <property type="entry name" value="ASMase_C"/>
    <property type="match status" value="1"/>
</dbReference>
<dbReference type="EMBL" id="VSRR010016547">
    <property type="protein sequence ID" value="MPC59416.1"/>
    <property type="molecule type" value="Genomic_DNA"/>
</dbReference>
<dbReference type="GO" id="GO:0016787">
    <property type="term" value="F:hydrolase activity"/>
    <property type="evidence" value="ECO:0007669"/>
    <property type="project" value="UniProtKB-KW"/>
</dbReference>
<dbReference type="OrthoDB" id="282973at2759"/>
<name>A0A5B7GPF7_PORTR</name>
<gene>
    <name evidence="4" type="primary">Smpd1_0</name>
    <name evidence="4" type="ORF">E2C01_053435</name>
</gene>
<evidence type="ECO:0000256" key="2">
    <source>
        <dbReference type="ARBA" id="ARBA00023180"/>
    </source>
</evidence>
<feature type="domain" description="Sphingomyelin phosphodiesterase C-terminal" evidence="3">
    <location>
        <begin position="38"/>
        <end position="107"/>
    </location>
</feature>